<dbReference type="GO" id="GO:0005993">
    <property type="term" value="P:trehalose catabolic process"/>
    <property type="evidence" value="ECO:0007669"/>
    <property type="project" value="TreeGrafter"/>
</dbReference>
<comment type="pathway">
    <text evidence="11">Glycan degradation; trehalose degradation; D-glucose from alpha,alpha-trehalose: step 1/1.</text>
</comment>
<dbReference type="EMBL" id="VIGH01000004">
    <property type="protein sequence ID" value="TQF69296.1"/>
    <property type="molecule type" value="Genomic_DNA"/>
</dbReference>
<accession>A0A541BAD3</accession>
<proteinExistence type="inferred from homology"/>
<keyword evidence="6" id="KW-0119">Carbohydrate metabolism</keyword>
<evidence type="ECO:0000256" key="7">
    <source>
        <dbReference type="ARBA" id="ARBA00023295"/>
    </source>
</evidence>
<comment type="caution">
    <text evidence="14">The sequence shown here is derived from an EMBL/GenBank/DDBJ whole genome shotgun (WGS) entry which is preliminary data.</text>
</comment>
<evidence type="ECO:0000259" key="13">
    <source>
        <dbReference type="Pfam" id="PF19291"/>
    </source>
</evidence>
<evidence type="ECO:0000256" key="1">
    <source>
        <dbReference type="ARBA" id="ARBA00001576"/>
    </source>
</evidence>
<dbReference type="RefSeq" id="WP_142099214.1">
    <property type="nucleotide sequence ID" value="NZ_VIGH01000004.1"/>
</dbReference>
<comment type="cofactor">
    <cofactor evidence="10">
        <name>phosphate</name>
        <dbReference type="ChEBI" id="CHEBI:43474"/>
    </cofactor>
</comment>
<evidence type="ECO:0000256" key="9">
    <source>
        <dbReference type="ARBA" id="ARBA00031637"/>
    </source>
</evidence>
<evidence type="ECO:0000256" key="3">
    <source>
        <dbReference type="ARBA" id="ARBA00012757"/>
    </source>
</evidence>
<dbReference type="PANTHER" id="PTHR31616">
    <property type="entry name" value="TREHALASE"/>
    <property type="match status" value="1"/>
</dbReference>
<evidence type="ECO:0000256" key="6">
    <source>
        <dbReference type="ARBA" id="ARBA00023277"/>
    </source>
</evidence>
<dbReference type="InterPro" id="IPR011613">
    <property type="entry name" value="GH15-like"/>
</dbReference>
<dbReference type="PANTHER" id="PTHR31616:SF10">
    <property type="entry name" value="TREHALASE"/>
    <property type="match status" value="1"/>
</dbReference>
<keyword evidence="5 14" id="KW-0378">Hydrolase</keyword>
<dbReference type="InterPro" id="IPR045582">
    <property type="entry name" value="Trehalase-like_N"/>
</dbReference>
<comment type="similarity">
    <text evidence="2">Belongs to the glycosyl hydrolase 15 family.</text>
</comment>
<evidence type="ECO:0000256" key="2">
    <source>
        <dbReference type="ARBA" id="ARBA00006188"/>
    </source>
</evidence>
<sequence length="616" mass="67517">MSDFPPIDDYAFLSDCHTCALVAPNGSVEWMCVPRPDSPSVFGAMLDRSAGFFRLAPANMTTPSQRRYLPGSLVLETTWCTPTGCLVVRDALVMAPWPGGPRLDGHRRPPSDFVGLATLVRTAVCVEGRVETTTNCMPLFDYGRAVGSWEYTGEDYSSARCGSDGHQPDLRLTSNMRLGLGGARAGARTDLDAGESAFIALSWGPSAPATVEEAVEQIDTTERLSRAWLRHARLPDHRWRPHLERSALTLKGLTYAPSGAIMAAATTSLPEAPGGERNWDYRFSWIRDSSFILRALFELGHDWEAFEYFAFLIDALAGGPLQIMYGIDAERDLTERTLDHLSGYDGARPVRVGNGAWNQHQHDMWGMALESIATHVRHASQIGPPAWVLVTQLVEGAAEAWREPDCGIWEIRGEPQHFTASKVQCWVALDRGAKLAADRGDAEHARRWREIADEIHADVCANGVDERGVFVQHYGSATLDAATLLLPMMGFLPPEDDRVRATVLAIERELTDHGLVLRYRTGETDDGLSGVEGTFVICSFWLVTALTMIGEVERAAALCDRLLSLASPLGLYAEEIDAATGTHLGNFPQAFTHLALIDAVTRVIKAEGDRGPAPRR</sequence>
<keyword evidence="15" id="KW-1185">Reference proteome</keyword>
<evidence type="ECO:0000259" key="12">
    <source>
        <dbReference type="Pfam" id="PF00723"/>
    </source>
</evidence>
<dbReference type="Pfam" id="PF19291">
    <property type="entry name" value="TREH_N"/>
    <property type="match status" value="1"/>
</dbReference>
<dbReference type="SUPFAM" id="SSF48208">
    <property type="entry name" value="Six-hairpin glycosidases"/>
    <property type="match status" value="1"/>
</dbReference>
<dbReference type="Pfam" id="PF00723">
    <property type="entry name" value="Glyco_hydro_15"/>
    <property type="match status" value="1"/>
</dbReference>
<evidence type="ECO:0000256" key="11">
    <source>
        <dbReference type="ARBA" id="ARBA00060615"/>
    </source>
</evidence>
<dbReference type="OrthoDB" id="3902805at2"/>
<name>A0A541BAD3_9NOCA</name>
<evidence type="ECO:0000256" key="8">
    <source>
        <dbReference type="ARBA" id="ARBA00030473"/>
    </source>
</evidence>
<evidence type="ECO:0000313" key="14">
    <source>
        <dbReference type="EMBL" id="TQF69296.1"/>
    </source>
</evidence>
<evidence type="ECO:0000313" key="15">
    <source>
        <dbReference type="Proteomes" id="UP000316256"/>
    </source>
</evidence>
<dbReference type="GO" id="GO:0004555">
    <property type="term" value="F:alpha,alpha-trehalase activity"/>
    <property type="evidence" value="ECO:0007669"/>
    <property type="project" value="UniProtKB-EC"/>
</dbReference>
<dbReference type="FunFam" id="1.50.10.10:FF:000005">
    <property type="entry name" value="Glycosyl hydrolase, glucoamylase"/>
    <property type="match status" value="1"/>
</dbReference>
<comment type="catalytic activity">
    <reaction evidence="1">
        <text>alpha,alpha-trehalose + H2O = alpha-D-glucose + beta-D-glucose</text>
        <dbReference type="Rhea" id="RHEA:32675"/>
        <dbReference type="ChEBI" id="CHEBI:15377"/>
        <dbReference type="ChEBI" id="CHEBI:15903"/>
        <dbReference type="ChEBI" id="CHEBI:16551"/>
        <dbReference type="ChEBI" id="CHEBI:17925"/>
        <dbReference type="EC" id="3.2.1.28"/>
    </reaction>
</comment>
<evidence type="ECO:0000256" key="5">
    <source>
        <dbReference type="ARBA" id="ARBA00022801"/>
    </source>
</evidence>
<evidence type="ECO:0000256" key="10">
    <source>
        <dbReference type="ARBA" id="ARBA00053030"/>
    </source>
</evidence>
<dbReference type="Gene3D" id="1.50.10.10">
    <property type="match status" value="1"/>
</dbReference>
<feature type="domain" description="GH15-like" evidence="12">
    <location>
        <begin position="243"/>
        <end position="600"/>
    </location>
</feature>
<gene>
    <name evidence="14" type="ORF">FK531_11190</name>
</gene>
<reference evidence="14 15" key="1">
    <citation type="submission" date="2019-06" db="EMBL/GenBank/DDBJ databases">
        <title>Rhodococcus spaelei sp. nov., isolated from a cave.</title>
        <authorList>
            <person name="Lee S.D."/>
        </authorList>
    </citation>
    <scope>NUCLEOTIDE SEQUENCE [LARGE SCALE GENOMIC DNA]</scope>
    <source>
        <strain evidence="14 15">C9-5</strain>
    </source>
</reference>
<feature type="domain" description="Trehalase-like N-terminal" evidence="13">
    <location>
        <begin position="5"/>
        <end position="80"/>
    </location>
</feature>
<evidence type="ECO:0000256" key="4">
    <source>
        <dbReference type="ARBA" id="ARBA00019905"/>
    </source>
</evidence>
<dbReference type="InterPro" id="IPR012341">
    <property type="entry name" value="6hp_glycosidase-like_sf"/>
</dbReference>
<keyword evidence="7" id="KW-0326">Glycosidase</keyword>
<dbReference type="EC" id="3.2.1.28" evidence="3"/>
<protein>
    <recommendedName>
        <fullName evidence="4">Trehalase</fullName>
        <ecNumber evidence="3">3.2.1.28</ecNumber>
    </recommendedName>
    <alternativeName>
        <fullName evidence="8">Alpha,alpha-trehalase</fullName>
    </alternativeName>
    <alternativeName>
        <fullName evidence="9">Alpha,alpha-trehalose glucohydrolase</fullName>
    </alternativeName>
</protein>
<organism evidence="14 15">
    <name type="scientific">Rhodococcus spelaei</name>
    <dbReference type="NCBI Taxonomy" id="2546320"/>
    <lineage>
        <taxon>Bacteria</taxon>
        <taxon>Bacillati</taxon>
        <taxon>Actinomycetota</taxon>
        <taxon>Actinomycetes</taxon>
        <taxon>Mycobacteriales</taxon>
        <taxon>Nocardiaceae</taxon>
        <taxon>Rhodococcus</taxon>
    </lineage>
</organism>
<dbReference type="AlphaFoldDB" id="A0A541BAD3"/>
<dbReference type="InterPro" id="IPR008928">
    <property type="entry name" value="6-hairpin_glycosidase_sf"/>
</dbReference>
<dbReference type="Proteomes" id="UP000316256">
    <property type="component" value="Unassembled WGS sequence"/>
</dbReference>